<name>A0ABQ2MTZ1_9ACTN</name>
<proteinExistence type="predicted"/>
<comment type="caution">
    <text evidence="1">The sequence shown here is derived from an EMBL/GenBank/DDBJ whole genome shotgun (WGS) entry which is preliminary data.</text>
</comment>
<accession>A0ABQ2MTZ1</accession>
<dbReference type="Proteomes" id="UP000656881">
    <property type="component" value="Unassembled WGS sequence"/>
</dbReference>
<reference evidence="2" key="1">
    <citation type="journal article" date="2019" name="Int. J. Syst. Evol. Microbiol.">
        <title>The Global Catalogue of Microorganisms (GCM) 10K type strain sequencing project: providing services to taxonomists for standard genome sequencing and annotation.</title>
        <authorList>
            <consortium name="The Broad Institute Genomics Platform"/>
            <consortium name="The Broad Institute Genome Sequencing Center for Infectious Disease"/>
            <person name="Wu L."/>
            <person name="Ma J."/>
        </authorList>
    </citation>
    <scope>NUCLEOTIDE SEQUENCE [LARGE SCALE GENOMIC DNA]</scope>
    <source>
        <strain evidence="2">CGMCC 4.7349</strain>
    </source>
</reference>
<keyword evidence="2" id="KW-1185">Reference proteome</keyword>
<evidence type="ECO:0000313" key="1">
    <source>
        <dbReference type="EMBL" id="GGO57974.1"/>
    </source>
</evidence>
<protein>
    <submittedName>
        <fullName evidence="1">Uncharacterized protein</fullName>
    </submittedName>
</protein>
<evidence type="ECO:0000313" key="2">
    <source>
        <dbReference type="Proteomes" id="UP000656881"/>
    </source>
</evidence>
<sequence>MRPATCIPIQTATFARSRGARTTVKGSLQNELPGPNVSGGLQKCRRGWFRPCARLGSKCPSNIHLRPGKSPARPGELATPNEFGVSRCPYGVCAVKIVYAT</sequence>
<gene>
    <name evidence="1" type="ORF">GCM10012286_76060</name>
</gene>
<organism evidence="1 2">
    <name type="scientific">Streptomyces lasiicapitis</name>
    <dbReference type="NCBI Taxonomy" id="1923961"/>
    <lineage>
        <taxon>Bacteria</taxon>
        <taxon>Bacillati</taxon>
        <taxon>Actinomycetota</taxon>
        <taxon>Actinomycetes</taxon>
        <taxon>Kitasatosporales</taxon>
        <taxon>Streptomycetaceae</taxon>
        <taxon>Streptomyces</taxon>
    </lineage>
</organism>
<dbReference type="EMBL" id="BMNG01000022">
    <property type="protein sequence ID" value="GGO57974.1"/>
    <property type="molecule type" value="Genomic_DNA"/>
</dbReference>